<dbReference type="Proteomes" id="UP000593561">
    <property type="component" value="Unassembled WGS sequence"/>
</dbReference>
<protein>
    <submittedName>
        <fullName evidence="2">Uncharacterized protein</fullName>
    </submittedName>
</protein>
<organism evidence="2 3">
    <name type="scientific">Gossypium davidsonii</name>
    <name type="common">Davidson's cotton</name>
    <name type="synonym">Gossypium klotzschianum subsp. davidsonii</name>
    <dbReference type="NCBI Taxonomy" id="34287"/>
    <lineage>
        <taxon>Eukaryota</taxon>
        <taxon>Viridiplantae</taxon>
        <taxon>Streptophyta</taxon>
        <taxon>Embryophyta</taxon>
        <taxon>Tracheophyta</taxon>
        <taxon>Spermatophyta</taxon>
        <taxon>Magnoliopsida</taxon>
        <taxon>eudicotyledons</taxon>
        <taxon>Gunneridae</taxon>
        <taxon>Pentapetalae</taxon>
        <taxon>rosids</taxon>
        <taxon>malvids</taxon>
        <taxon>Malvales</taxon>
        <taxon>Malvaceae</taxon>
        <taxon>Malvoideae</taxon>
        <taxon>Gossypium</taxon>
    </lineage>
</organism>
<keyword evidence="3" id="KW-1185">Reference proteome</keyword>
<name>A0A7J8T810_GOSDV</name>
<accession>A0A7J8T810</accession>
<dbReference type="EMBL" id="JABFAC010237123">
    <property type="protein sequence ID" value="MBA0634150.1"/>
    <property type="molecule type" value="Genomic_DNA"/>
</dbReference>
<evidence type="ECO:0000313" key="2">
    <source>
        <dbReference type="EMBL" id="MBA0634150.1"/>
    </source>
</evidence>
<evidence type="ECO:0000256" key="1">
    <source>
        <dbReference type="SAM" id="MobiDB-lite"/>
    </source>
</evidence>
<evidence type="ECO:0000313" key="3">
    <source>
        <dbReference type="Proteomes" id="UP000593561"/>
    </source>
</evidence>
<feature type="region of interest" description="Disordered" evidence="1">
    <location>
        <begin position="19"/>
        <end position="44"/>
    </location>
</feature>
<reference evidence="2 3" key="1">
    <citation type="journal article" date="2019" name="Genome Biol. Evol.">
        <title>Insights into the evolution of the New World diploid cottons (Gossypium, subgenus Houzingenia) based on genome sequencing.</title>
        <authorList>
            <person name="Grover C.E."/>
            <person name="Arick M.A. 2nd"/>
            <person name="Thrash A."/>
            <person name="Conover J.L."/>
            <person name="Sanders W.S."/>
            <person name="Peterson D.G."/>
            <person name="Frelichowski J.E."/>
            <person name="Scheffler J.A."/>
            <person name="Scheffler B.E."/>
            <person name="Wendel J.F."/>
        </authorList>
    </citation>
    <scope>NUCLEOTIDE SEQUENCE [LARGE SCALE GENOMIC DNA]</scope>
    <source>
        <strain evidence="2">27</strain>
        <tissue evidence="2">Leaf</tissue>
    </source>
</reference>
<gene>
    <name evidence="2" type="ORF">Godav_025416</name>
</gene>
<feature type="non-terminal residue" evidence="2">
    <location>
        <position position="98"/>
    </location>
</feature>
<feature type="compositionally biased region" description="Basic and acidic residues" evidence="1">
    <location>
        <begin position="34"/>
        <end position="44"/>
    </location>
</feature>
<sequence length="98" mass="11626">MEFTWLEVSLKLQKNKQKVKGRENQIEQGKGRKRNEGSLRRVGRTETDYKRKSWWFEASSTDNQLISWKEKPSFKDQFKFGHCYPQVMGTTVTVIVIL</sequence>
<proteinExistence type="predicted"/>
<comment type="caution">
    <text evidence="2">The sequence shown here is derived from an EMBL/GenBank/DDBJ whole genome shotgun (WGS) entry which is preliminary data.</text>
</comment>
<dbReference type="AlphaFoldDB" id="A0A7J8T810"/>